<reference evidence="2" key="1">
    <citation type="submission" date="2023-03" db="EMBL/GenBank/DDBJ databases">
        <title>Selenobaculum gbiensis gen. nov. sp. nov., a new bacterium isolated from the gut microbiota of IBD patient.</title>
        <authorList>
            <person name="Yeo S."/>
            <person name="Park H."/>
            <person name="Huh C.S."/>
        </authorList>
    </citation>
    <scope>NUCLEOTIDE SEQUENCE</scope>
    <source>
        <strain evidence="2">ICN-92133</strain>
    </source>
</reference>
<dbReference type="InterPro" id="IPR012505">
    <property type="entry name" value="YbbR"/>
</dbReference>
<evidence type="ECO:0000256" key="1">
    <source>
        <dbReference type="SAM" id="Phobius"/>
    </source>
</evidence>
<protein>
    <submittedName>
        <fullName evidence="2">CdaR family protein</fullName>
    </submittedName>
</protein>
<dbReference type="Pfam" id="PF07949">
    <property type="entry name" value="YbbR"/>
    <property type="match status" value="3"/>
</dbReference>
<dbReference type="AlphaFoldDB" id="A0A9Y2ERP2"/>
<keyword evidence="1" id="KW-0812">Transmembrane</keyword>
<gene>
    <name evidence="2" type="ORF">P3F81_08945</name>
</gene>
<keyword evidence="1" id="KW-1133">Transmembrane helix</keyword>
<proteinExistence type="predicted"/>
<keyword evidence="3" id="KW-1185">Reference proteome</keyword>
<feature type="transmembrane region" description="Helical" evidence="1">
    <location>
        <begin position="9"/>
        <end position="26"/>
    </location>
</feature>
<dbReference type="KEGG" id="sgbi:P3F81_08945"/>
<evidence type="ECO:0000313" key="3">
    <source>
        <dbReference type="Proteomes" id="UP001243623"/>
    </source>
</evidence>
<accession>A0A9Y2ERP2</accession>
<dbReference type="InterPro" id="IPR053154">
    <property type="entry name" value="c-di-AMP_regulator"/>
</dbReference>
<dbReference type="Gene3D" id="2.170.120.40">
    <property type="entry name" value="YbbR-like domain"/>
    <property type="match status" value="2"/>
</dbReference>
<dbReference type="EMBL" id="CP120678">
    <property type="protein sequence ID" value="WIW70023.1"/>
    <property type="molecule type" value="Genomic_DNA"/>
</dbReference>
<dbReference type="PANTHER" id="PTHR37804:SF1">
    <property type="entry name" value="CDAA REGULATORY PROTEIN CDAR"/>
    <property type="match status" value="1"/>
</dbReference>
<dbReference type="PANTHER" id="PTHR37804">
    <property type="entry name" value="CDAA REGULATORY PROTEIN CDAR"/>
    <property type="match status" value="1"/>
</dbReference>
<dbReference type="RefSeq" id="WP_147670465.1">
    <property type="nucleotide sequence ID" value="NZ_CP120678.1"/>
</dbReference>
<dbReference type="Proteomes" id="UP001243623">
    <property type="component" value="Chromosome"/>
</dbReference>
<dbReference type="CDD" id="cd20206">
    <property type="entry name" value="YbbR"/>
    <property type="match status" value="1"/>
</dbReference>
<name>A0A9Y2ERP2_9FIRM</name>
<keyword evidence="1" id="KW-0472">Membrane</keyword>
<evidence type="ECO:0000313" key="2">
    <source>
        <dbReference type="EMBL" id="WIW70023.1"/>
    </source>
</evidence>
<organism evidence="2 3">
    <name type="scientific">Selenobaculum gibii</name>
    <dbReference type="NCBI Taxonomy" id="3054208"/>
    <lineage>
        <taxon>Bacteria</taxon>
        <taxon>Bacillati</taxon>
        <taxon>Bacillota</taxon>
        <taxon>Negativicutes</taxon>
        <taxon>Selenomonadales</taxon>
        <taxon>Selenomonadaceae</taxon>
        <taxon>Selenobaculum</taxon>
    </lineage>
</organism>
<sequence>MMDMLNRNVAAKIIALIVAIILWFFVMNEQNPAIDSNITVPLEVQNAADGYVVNRTVETVKLKIRGPRSLFAMATERDFKAYVDLNGATEGKHSMKIQTSLPQGFEVVTVSPESAIFEIDKIVQKDVSVEIAFSGALESGATIGKVVPAFEKVRIEGPSNAIHEVAKVVGYLNLSGRDSDFNVAVPVVAVNNDGKEVSDVQITPAVVKVDVSVVKGLYKKYVDIKPNVKDDLAANYVLHGVRLNPVKIDIYGDQRVVDTLEVVYTEPISLADVKGLTKKQIKLQLPIGITVINDVIQVEIDVAEKK</sequence>
<dbReference type="Gene3D" id="2.170.120.30">
    <property type="match status" value="1"/>
</dbReference>